<dbReference type="EMBL" id="QASA01000001">
    <property type="protein sequence ID" value="RDC64391.1"/>
    <property type="molecule type" value="Genomic_DNA"/>
</dbReference>
<dbReference type="AlphaFoldDB" id="A0A369QHM1"/>
<dbReference type="PANTHER" id="PTHR44103:SF1">
    <property type="entry name" value="PROPROTEIN CONVERTASE P"/>
    <property type="match status" value="1"/>
</dbReference>
<dbReference type="Gene3D" id="2.130.10.130">
    <property type="entry name" value="Integrin alpha, N-terminal"/>
    <property type="match status" value="1"/>
</dbReference>
<dbReference type="InterPro" id="IPR028994">
    <property type="entry name" value="Integrin_alpha_N"/>
</dbReference>
<evidence type="ECO:0000256" key="1">
    <source>
        <dbReference type="ARBA" id="ARBA00022729"/>
    </source>
</evidence>
<organism evidence="3 4">
    <name type="scientific">Adhaeribacter pallidiroseus</name>
    <dbReference type="NCBI Taxonomy" id="2072847"/>
    <lineage>
        <taxon>Bacteria</taxon>
        <taxon>Pseudomonadati</taxon>
        <taxon>Bacteroidota</taxon>
        <taxon>Cytophagia</taxon>
        <taxon>Cytophagales</taxon>
        <taxon>Hymenobacteraceae</taxon>
        <taxon>Adhaeribacter</taxon>
    </lineage>
</organism>
<dbReference type="Pfam" id="PF22301">
    <property type="entry name" value="AUDH_beta_propeller"/>
    <property type="match status" value="1"/>
</dbReference>
<reference evidence="3 4" key="1">
    <citation type="submission" date="2018-04" db="EMBL/GenBank/DDBJ databases">
        <title>Adhaeribacter sp. HMF7616 genome sequencing and assembly.</title>
        <authorList>
            <person name="Kang H."/>
            <person name="Kang J."/>
            <person name="Cha I."/>
            <person name="Kim H."/>
            <person name="Joh K."/>
        </authorList>
    </citation>
    <scope>NUCLEOTIDE SEQUENCE [LARGE SCALE GENOMIC DNA]</scope>
    <source>
        <strain evidence="3 4">HMF7616</strain>
    </source>
</reference>
<proteinExistence type="predicted"/>
<protein>
    <recommendedName>
        <fullName evidence="2">Aldos-2-ulose dehydratase beta-propeller domain-containing protein</fullName>
    </recommendedName>
</protein>
<sequence>MLLLYYIWNLVVNFFTVFPPTPQFEAQTIDNAISIGYGLAIGDVNGDRKPDILLADQKQFVWYRNGDWKRFVLAENLTERDNVCIAAQDLDNDGKVEIAVGAQWNPGETLDTTQSGAVFYLMRPKDPTQVWEAVRLPHEPTVHRMRWVKSKTGGSYLVVVPLHGRGNKAGEGAGVKIKAYQLPINPRSAWPTFTLHNTMHLTHNLEVKQGQTAKQTDLYVAGKEGVRFVSDFNGKLSANKAQEIAGVNLPTGEVRLGNISKKQKFLATIEPMHGTAVAVYTLGPAATRQVLDENLKEGHALATADLLGLGQDQVVAGWRLPNSDNKVGIKIYVPTHANSTQWQTYWVDDNTMATEDLQVQDLNADGKPDIIAAGRATKNLKIYWNRSK</sequence>
<evidence type="ECO:0000259" key="2">
    <source>
        <dbReference type="Pfam" id="PF22301"/>
    </source>
</evidence>
<dbReference type="Proteomes" id="UP000253919">
    <property type="component" value="Unassembled WGS sequence"/>
</dbReference>
<name>A0A369QHM1_9BACT</name>
<dbReference type="SUPFAM" id="SSF69318">
    <property type="entry name" value="Integrin alpha N-terminal domain"/>
    <property type="match status" value="1"/>
</dbReference>
<evidence type="ECO:0000313" key="3">
    <source>
        <dbReference type="EMBL" id="RDC64391.1"/>
    </source>
</evidence>
<evidence type="ECO:0000313" key="4">
    <source>
        <dbReference type="Proteomes" id="UP000253919"/>
    </source>
</evidence>
<dbReference type="Pfam" id="PF13517">
    <property type="entry name" value="FG-GAP_3"/>
    <property type="match status" value="1"/>
</dbReference>
<dbReference type="PANTHER" id="PTHR44103">
    <property type="entry name" value="PROPROTEIN CONVERTASE P"/>
    <property type="match status" value="1"/>
</dbReference>
<keyword evidence="4" id="KW-1185">Reference proteome</keyword>
<comment type="caution">
    <text evidence="3">The sequence shown here is derived from an EMBL/GenBank/DDBJ whole genome shotgun (WGS) entry which is preliminary data.</text>
</comment>
<accession>A0A369QHM1</accession>
<dbReference type="RefSeq" id="WP_115373550.1">
    <property type="nucleotide sequence ID" value="NZ_QASA01000001.1"/>
</dbReference>
<keyword evidence="1" id="KW-0732">Signal</keyword>
<gene>
    <name evidence="3" type="ORF">AHMF7616_03004</name>
</gene>
<dbReference type="InterPro" id="IPR013517">
    <property type="entry name" value="FG-GAP"/>
</dbReference>
<dbReference type="InterPro" id="IPR054583">
    <property type="entry name" value="Beta-prop_AUDH"/>
</dbReference>
<dbReference type="OrthoDB" id="247570at2"/>
<feature type="domain" description="Aldos-2-ulose dehydratase beta-propeller" evidence="2">
    <location>
        <begin position="116"/>
        <end position="281"/>
    </location>
</feature>